<feature type="region of interest" description="Disordered" evidence="1">
    <location>
        <begin position="3297"/>
        <end position="3323"/>
    </location>
</feature>
<evidence type="ECO:0000256" key="1">
    <source>
        <dbReference type="SAM" id="MobiDB-lite"/>
    </source>
</evidence>
<feature type="compositionally biased region" description="Polar residues" evidence="1">
    <location>
        <begin position="1649"/>
        <end position="1680"/>
    </location>
</feature>
<accession>A0A4S2MDX0</accession>
<feature type="region of interest" description="Disordered" evidence="1">
    <location>
        <begin position="828"/>
        <end position="969"/>
    </location>
</feature>
<comment type="caution">
    <text evidence="2">The sequence shown here is derived from an EMBL/GenBank/DDBJ whole genome shotgun (WGS) entry which is preliminary data.</text>
</comment>
<feature type="compositionally biased region" description="Polar residues" evidence="1">
    <location>
        <begin position="2902"/>
        <end position="2911"/>
    </location>
</feature>
<feature type="region of interest" description="Disordered" evidence="1">
    <location>
        <begin position="1241"/>
        <end position="1260"/>
    </location>
</feature>
<feature type="region of interest" description="Disordered" evidence="1">
    <location>
        <begin position="2983"/>
        <end position="3030"/>
    </location>
</feature>
<feature type="compositionally biased region" description="Basic and acidic residues" evidence="1">
    <location>
        <begin position="2281"/>
        <end position="2295"/>
    </location>
</feature>
<feature type="compositionally biased region" description="Polar residues" evidence="1">
    <location>
        <begin position="2918"/>
        <end position="2930"/>
    </location>
</feature>
<feature type="compositionally biased region" description="Polar residues" evidence="1">
    <location>
        <begin position="2299"/>
        <end position="2310"/>
    </location>
</feature>
<feature type="compositionally biased region" description="Polar residues" evidence="1">
    <location>
        <begin position="883"/>
        <end position="894"/>
    </location>
</feature>
<dbReference type="STRING" id="147828.A0A4S2MDX0"/>
<feature type="region of interest" description="Disordered" evidence="1">
    <location>
        <begin position="1177"/>
        <end position="1201"/>
    </location>
</feature>
<name>A0A4S2MDX0_OPIFE</name>
<reference evidence="2 3" key="1">
    <citation type="journal article" date="2019" name="BMC Genomics">
        <title>New insights from Opisthorchis felineus genome: update on genomics of the epidemiologically important liver flukes.</title>
        <authorList>
            <person name="Ershov N.I."/>
            <person name="Mordvinov V.A."/>
            <person name="Prokhortchouk E.B."/>
            <person name="Pakharukova M.Y."/>
            <person name="Gunbin K.V."/>
            <person name="Ustyantsev K."/>
            <person name="Genaev M.A."/>
            <person name="Blinov A.G."/>
            <person name="Mazur A."/>
            <person name="Boulygina E."/>
            <person name="Tsygankova S."/>
            <person name="Khrameeva E."/>
            <person name="Chekanov N."/>
            <person name="Fan G."/>
            <person name="Xiao A."/>
            <person name="Zhang H."/>
            <person name="Xu X."/>
            <person name="Yang H."/>
            <person name="Solovyev V."/>
            <person name="Lee S.M."/>
            <person name="Liu X."/>
            <person name="Afonnikov D.A."/>
            <person name="Skryabin K.G."/>
        </authorList>
    </citation>
    <scope>NUCLEOTIDE SEQUENCE [LARGE SCALE GENOMIC DNA]</scope>
    <source>
        <strain evidence="2">AK-0245</strain>
        <tissue evidence="2">Whole organism</tissue>
    </source>
</reference>
<dbReference type="PANTHER" id="PTHR21696">
    <property type="entry name" value="PROTEIN UNC-79 HOMOLOG"/>
    <property type="match status" value="1"/>
</dbReference>
<feature type="compositionally biased region" description="Polar residues" evidence="1">
    <location>
        <begin position="1241"/>
        <end position="1257"/>
    </location>
</feature>
<dbReference type="PANTHER" id="PTHR21696:SF2">
    <property type="entry name" value="PROTEIN UNC-79 HOMOLOG"/>
    <property type="match status" value="1"/>
</dbReference>
<proteinExistence type="predicted"/>
<feature type="compositionally biased region" description="Low complexity" evidence="1">
    <location>
        <begin position="373"/>
        <end position="390"/>
    </location>
</feature>
<feature type="region of interest" description="Disordered" evidence="1">
    <location>
        <begin position="1633"/>
        <end position="1693"/>
    </location>
</feature>
<feature type="compositionally biased region" description="Basic and acidic residues" evidence="1">
    <location>
        <begin position="2111"/>
        <end position="2126"/>
    </location>
</feature>
<feature type="region of interest" description="Disordered" evidence="1">
    <location>
        <begin position="1748"/>
        <end position="1769"/>
    </location>
</feature>
<evidence type="ECO:0000313" key="2">
    <source>
        <dbReference type="EMBL" id="TGZ74783.1"/>
    </source>
</evidence>
<gene>
    <name evidence="2" type="ORF">CRM22_000752</name>
</gene>
<feature type="compositionally biased region" description="Polar residues" evidence="1">
    <location>
        <begin position="2983"/>
        <end position="2992"/>
    </location>
</feature>
<feature type="compositionally biased region" description="Basic and acidic residues" evidence="1">
    <location>
        <begin position="851"/>
        <end position="866"/>
    </location>
</feature>
<protein>
    <recommendedName>
        <fullName evidence="4">Protein unc-79 homolog</fullName>
    </recommendedName>
</protein>
<feature type="region of interest" description="Disordered" evidence="1">
    <location>
        <begin position="2902"/>
        <end position="2968"/>
    </location>
</feature>
<feature type="compositionally biased region" description="Low complexity" evidence="1">
    <location>
        <begin position="1754"/>
        <end position="1764"/>
    </location>
</feature>
<organism evidence="2 3">
    <name type="scientific">Opisthorchis felineus</name>
    <dbReference type="NCBI Taxonomy" id="147828"/>
    <lineage>
        <taxon>Eukaryota</taxon>
        <taxon>Metazoa</taxon>
        <taxon>Spiralia</taxon>
        <taxon>Lophotrochozoa</taxon>
        <taxon>Platyhelminthes</taxon>
        <taxon>Trematoda</taxon>
        <taxon>Digenea</taxon>
        <taxon>Opisthorchiida</taxon>
        <taxon>Opisthorchiata</taxon>
        <taxon>Opisthorchiidae</taxon>
        <taxon>Opisthorchis</taxon>
    </lineage>
</organism>
<feature type="compositionally biased region" description="Polar residues" evidence="1">
    <location>
        <begin position="1177"/>
        <end position="1200"/>
    </location>
</feature>
<dbReference type="Proteomes" id="UP000308267">
    <property type="component" value="Unassembled WGS sequence"/>
</dbReference>
<evidence type="ECO:0008006" key="4">
    <source>
        <dbReference type="Google" id="ProtNLM"/>
    </source>
</evidence>
<dbReference type="EMBL" id="SJOL01001501">
    <property type="protein sequence ID" value="TGZ74783.1"/>
    <property type="molecule type" value="Genomic_DNA"/>
</dbReference>
<feature type="compositionally biased region" description="Low complexity" evidence="1">
    <location>
        <begin position="2945"/>
        <end position="2956"/>
    </location>
</feature>
<evidence type="ECO:0000313" key="3">
    <source>
        <dbReference type="Proteomes" id="UP000308267"/>
    </source>
</evidence>
<feature type="compositionally biased region" description="Polar residues" evidence="1">
    <location>
        <begin position="2999"/>
        <end position="3030"/>
    </location>
</feature>
<feature type="compositionally biased region" description="Basic and acidic residues" evidence="1">
    <location>
        <begin position="933"/>
        <end position="943"/>
    </location>
</feature>
<keyword evidence="3" id="KW-1185">Reference proteome</keyword>
<feature type="compositionally biased region" description="Basic and acidic residues" evidence="1">
    <location>
        <begin position="2343"/>
        <end position="2365"/>
    </location>
</feature>
<feature type="region of interest" description="Disordered" evidence="1">
    <location>
        <begin position="2100"/>
        <end position="2126"/>
    </location>
</feature>
<feature type="compositionally biased region" description="Acidic residues" evidence="1">
    <location>
        <begin position="867"/>
        <end position="877"/>
    </location>
</feature>
<feature type="compositionally biased region" description="Polar residues" evidence="1">
    <location>
        <begin position="921"/>
        <end position="932"/>
    </location>
</feature>
<feature type="region of interest" description="Disordered" evidence="1">
    <location>
        <begin position="373"/>
        <end position="395"/>
    </location>
</feature>
<dbReference type="Pfam" id="PF14776">
    <property type="entry name" value="UNC-79"/>
    <property type="match status" value="2"/>
</dbReference>
<dbReference type="OrthoDB" id="6270916at2759"/>
<feature type="compositionally biased region" description="Basic residues" evidence="1">
    <location>
        <begin position="897"/>
        <end position="920"/>
    </location>
</feature>
<sequence>MSNQRTQTFSSKLKLLQESCSKLSGITGNIPSSSDVISYLKYFQSALHGFAKEIQELQISRFENRLNDHEWRLQFLPQLAYGDLYLCILNLSENAQKLGNQSAVCDHLMRTLHNLMIFLDYDCLEGVPLALSWMLTYFPAAAQSSVIELMCAVVIPLVYNCKDDQESYAIDSIPSILTLVFQHVEKIEYHVWVVESFLSKKKELHKDLLLIIAYGPTEARLPAVCLLFHYWPEIYPPGFHANQTLRPLHYVWEPWKPLTCDRTDCPNKAGKAFAMKMTVNPRIAAQHGGKPPPLYVCLDCADALNRRDFDQLVDILLPSKQISLICESKTCRSKNNQAAVTCYSTDCTFLTGNRAIRFCDACHTLRHSYGQATSSASVSSRTESRTTTSEPLGGTLSTTVRARHSGQHIYQMSLPDVWDMALDLQSSMVEAIVSLTRETMPRWRQILLGGGDAADDGTNVRAVSGLTCTGPNPPGGPPSGDMMLLGVNPPGSATGHGLLTSTGTGMQTMGITQCSPYAEFGQGTTSGSRGIAGLTPTGTNASGEVGELSLIGRYTEEDHKVLAVYGALLVGEKCWPREFLNIELLTRITAGIFNWFLDTIYTAEAGSGYDVRGTFRQRYEVGDLLEKVKSEYILKWIQEVQRLHPEAIFAVLLPHPLEHARVGSCWDALCDRTTQVKHGLSRIGSLIPYDIVTFETWDFVMPYWLESIRTEVPRADYFELEILLKKIFDATAGPFPFLPQKVYHFAAERFISTPPSVQDQALAWLEILTSVEVPIPMKELLTMFRNGVEGFQTELLLPENDNYEEDEDALSDDGKCIRSASVPKQISVTTNIGSRPPHKQGTTEVGVSGTDSKELNLESSGRRDPAESETESDEDVADETRVLLSTKQQSPQDSTLRKPRRSFSKCRTPHKTRTHIKRPNSGHSVQNQASGKTESDETNERPSRTQSQPPRKTEKLAEPSKTARRRRSLAHEYRMTECLAQMLNIAYRQLRLHDPVGHGGYTQETPQLLLQLLGDMLQLYWGQDGPMSRKGLQELYCAGLETCIFPTPTQPQDAHQSFTEVQPPRSECMYCLDMLTWMNYAVLICQHLAPVRPAPKATVEFTVEALTAAAEFPEYTGWGVTGIMQKVNEQHSLPQAPSIIEDPMLYPSPIDIVSMPPVIRFVYLLVRFLQQHRKLQPTSESETIDPVSNNTGQSSQQDVPTDTIRVTKDPIVLQCVLECLAYLCHVGDCLQQVLSRTETSDKSGLQSSIPSIQSTAGGRNGGTAKLHHMSIVGGSGNGATQIAGCPVTCTATSMAQANFIHYLVHCHLIPNLWGLLKSELSHLASWTVPLLLHCILLPGGAKVFWRIVESAFGHDDWRVRFDAIERVTVLMRELDHQVMSRGFSGAAGVKITGVLSGGSMASASGMTLFGRSAASGPTSRPRATGGRMLTGKGGFNRGHGNVSSTGDGKVGASAMAAAAAISNESPLLRSALAHAFCCLVGSLNDSNSIIAQYTASQLASLNNTALLCGIQCLEFQFDTVIADRCLILQRMHQLSSTLQNRQVFTWEFFVNRFGLLALQAQMTATGQQDIDAVTDLNGYHRNSQHFQSQFERACFAISKCTGLRSVSELSRAKALRSTACSVAAVTQSQLPAPAAQRSSYIDPGGGSQRGANSERNATGNISPTGDGQETASRPQTPHFQSSRRERPSMASFTGFFSSGPAGMEFMDSSNKFFCNIRNALDQDSEERDTLHLWVRLLLRFMSTIELDARPDDTSSGSGSLSGSGRHSVATAKDELRDRKALSKAQRHLAFLLGYADGAFNIPPHTLRNSTVFHSFLAHVMGVLDRNYGMGSCILHQTLVVLQYCASPQRYATDTQPPTFSLRLLEPQIRLDWLQTLLVILYKYEYSAPGGTIPSGQTGSVGAQTGYNTTLLNHPSLAVGGVTNNGTGTLGKLRKSSSEITIRDQEEVHRTVIGTTGGSTGANIGQGQTGSMTVAGSSNVSASVTPNAFALGHTYLAGPSSTPPGGTRGIVEYLIQVVLNTLDAHAHVCRDRTEDEPFDQPSPPVRLRALSGQQNEISNVSADFTTIFETDTPPASPPAEGEASDDDAVVMPGVTITLCNLDGDENANKSNTDSETHALDKQPDKQQDTLIQLTCEIKPKGRSRAQHNYKTDKMEQEIAARMESSNTTSDVKVVKDSVLQQQQQQPTTKGLPERASPTLLKSPQDQMDFILPVAPSTVSLDEQAINAPILTDGIEMTVLQERKTSPASSLTTSPQVPDTTLDTKASKRVALRLHKRTVAEGSDEREKELTKDECTKHPPSGTQSLDSNYNVVGQRVSKPKHTTCDPSKHSSPISTGRAGITTKHVPDRESRASKIADDQGRPDRESSIPSSGTQKIEKKKSMAKPSSSPHVQAPVSRSGSMSNLATAAASAALTTERCPWCHQVLERYDESTLGLGMLCLATFVHREPSLAAPYLKDMLLIAARLTNTSLYSWQTNLPHIIVPGNVASIARQFLRCTMYNLAPNGLFLQLFQTPIPDEHFFRCIISVLVDFEEHMSFFQPVLQLLEALNKRKTLPTDTLPVLLENIASYLEHLPNLTDDVKVNHFIASGWADTIGPLDLFLRKLATVTPIPSNLATTVRIMTYILRAPVASNFKTLPDTFSAILRLIVENVPFRLSSVIELCSLSSRTLKERTKIQLTKTLVELFHQAIKFRISIPDENLVKLLQFILMDAGGTLEPNQVVEGLTTLFNPQTYHLFSTGAAELMRPHLTDCIAFLSDVHTMHKVKQAQKLAIQLNIHVVGGGPYPGVNPANGVCGNGPPNLGASAGLMSSGTGMSGVTVVGGSAIHGGSGAGGGTASGYGGNTGLNMSIPSIHEDVLGAHLKSGLAQYISLELSRSSSCNDQDVITLLAPGLLADIRPLKNTGFTSSNTSQRLKPPSIQPQAAGSVTATPTSGALLGAGLEGGSGRSTRPSSSVISKSSDDHPSERIIYRNTDTMIVVTHSAGNTVSESQQPDNGEAQPASVSASNSTTGLRIQTPIPSNSSSPASCQITPSPVSAAGISLTSPPGAPITSSPRLGTHGHVTLAPTSSQNSQLDAPVLHLLPWLKSIPPSSQLGPRDFLVMVERVRTLSWLLLGATMNMALTREATGLACRPVPFVLVRAVADLVKALLSSFPDQQKQSVTVMSSLYHAFLLCQVWTVYCETAASLSPAHSTQHKAAVATAVDFWTRIMPTVLRLLSISEDFVIVSGRLLTVMEELMECQCAVVTKLFPVWIPMLCGRHRQLPGNMLKRLQKCIEWEPPEPYTRLLLLFSLPDPSAGGSTVTGRKHSAAKGSSHDRTAPIHTTSHSLPGLTAESLLACQANSLMGCNPLSKTSKGLPEETAILTGGVQCAGHALASSAPYSSDGVGTGVGIGAGALGTDLLTSRLVAWLKKHIFVLGRNEDQHSTATHIFVH</sequence>
<feature type="region of interest" description="Disordered" evidence="1">
    <location>
        <begin position="2274"/>
        <end position="2399"/>
    </location>
</feature>
<feature type="compositionally biased region" description="Basic and acidic residues" evidence="1">
    <location>
        <begin position="2957"/>
        <end position="2967"/>
    </location>
</feature>
<dbReference type="InterPro" id="IPR024855">
    <property type="entry name" value="UNC79"/>
</dbReference>